<feature type="domain" description="N-acetyltransferase" evidence="3">
    <location>
        <begin position="1"/>
        <end position="172"/>
    </location>
</feature>
<dbReference type="InterPro" id="IPR050832">
    <property type="entry name" value="Bact_Acetyltransf"/>
</dbReference>
<reference evidence="4 5" key="1">
    <citation type="submission" date="2022-03" db="EMBL/GenBank/DDBJ databases">
        <authorList>
            <person name="Jo J.-H."/>
            <person name="Im W.-T."/>
        </authorList>
    </citation>
    <scope>NUCLEOTIDE SEQUENCE [LARGE SCALE GENOMIC DNA]</scope>
    <source>
        <strain evidence="4 5">MA9</strain>
    </source>
</reference>
<dbReference type="PANTHER" id="PTHR43877">
    <property type="entry name" value="AMINOALKYLPHOSPHONATE N-ACETYLTRANSFERASE-RELATED-RELATED"/>
    <property type="match status" value="1"/>
</dbReference>
<dbReference type="Gene3D" id="3.40.630.30">
    <property type="match status" value="1"/>
</dbReference>
<dbReference type="SUPFAM" id="SSF55729">
    <property type="entry name" value="Acyl-CoA N-acyltransferases (Nat)"/>
    <property type="match status" value="1"/>
</dbReference>
<dbReference type="CDD" id="cd04301">
    <property type="entry name" value="NAT_SF"/>
    <property type="match status" value="1"/>
</dbReference>
<comment type="caution">
    <text evidence="4">The sequence shown here is derived from an EMBL/GenBank/DDBJ whole genome shotgun (WGS) entry which is preliminary data.</text>
</comment>
<evidence type="ECO:0000313" key="4">
    <source>
        <dbReference type="EMBL" id="MCH7323357.1"/>
    </source>
</evidence>
<dbReference type="InterPro" id="IPR000182">
    <property type="entry name" value="GNAT_dom"/>
</dbReference>
<evidence type="ECO:0000256" key="2">
    <source>
        <dbReference type="ARBA" id="ARBA00023315"/>
    </source>
</evidence>
<keyword evidence="2" id="KW-0012">Acyltransferase</keyword>
<dbReference type="RefSeq" id="WP_241370529.1">
    <property type="nucleotide sequence ID" value="NZ_JAKZFC010000007.1"/>
</dbReference>
<dbReference type="Pfam" id="PF00583">
    <property type="entry name" value="Acetyltransf_1"/>
    <property type="match status" value="1"/>
</dbReference>
<evidence type="ECO:0000259" key="3">
    <source>
        <dbReference type="PROSITE" id="PS51186"/>
    </source>
</evidence>
<organism evidence="4 5">
    <name type="scientific">Solibacillus palustris</name>
    <dbReference type="NCBI Taxonomy" id="2908203"/>
    <lineage>
        <taxon>Bacteria</taxon>
        <taxon>Bacillati</taxon>
        <taxon>Bacillota</taxon>
        <taxon>Bacilli</taxon>
        <taxon>Bacillales</taxon>
        <taxon>Caryophanaceae</taxon>
        <taxon>Solibacillus</taxon>
    </lineage>
</organism>
<keyword evidence="1" id="KW-0808">Transferase</keyword>
<proteinExistence type="predicted"/>
<keyword evidence="5" id="KW-1185">Reference proteome</keyword>
<dbReference type="Proteomes" id="UP001316087">
    <property type="component" value="Unassembled WGS sequence"/>
</dbReference>
<accession>A0ABS9UG94</accession>
<dbReference type="PROSITE" id="PS51186">
    <property type="entry name" value="GNAT"/>
    <property type="match status" value="1"/>
</dbReference>
<sequence length="172" mass="19730">MIIRIAKLEDAANIAKVHVDSWRTTYKNIIPQSFLDKLSYEQRTTLWQNNMANPARNIFVAETNDEIIGFVVGEKRDTNTEPGATDLSAIYLFEHCQGKGVGKLLLKQIMHSFKEQGFHKVYVEVLADNKSREFYKYYGAEFVKTIPITIGGVTIDEEVYVWNSVDTVLEKF</sequence>
<name>A0ABS9UG94_9BACL</name>
<dbReference type="InterPro" id="IPR016181">
    <property type="entry name" value="Acyl_CoA_acyltransferase"/>
</dbReference>
<dbReference type="EMBL" id="JAKZFC010000007">
    <property type="protein sequence ID" value="MCH7323357.1"/>
    <property type="molecule type" value="Genomic_DNA"/>
</dbReference>
<protein>
    <submittedName>
        <fullName evidence="4">GNAT family N-acetyltransferase</fullName>
    </submittedName>
</protein>
<gene>
    <name evidence="4" type="ORF">LZ480_15890</name>
</gene>
<evidence type="ECO:0000256" key="1">
    <source>
        <dbReference type="ARBA" id="ARBA00022679"/>
    </source>
</evidence>
<evidence type="ECO:0000313" key="5">
    <source>
        <dbReference type="Proteomes" id="UP001316087"/>
    </source>
</evidence>